<dbReference type="InterPro" id="IPR009061">
    <property type="entry name" value="DNA-bd_dom_put_sf"/>
</dbReference>
<dbReference type="SMART" id="SM00422">
    <property type="entry name" value="HTH_MERR"/>
    <property type="match status" value="1"/>
</dbReference>
<sequence length="128" mass="13592">MMRIGELARETGVSPRLLRYYEEQGLLLTYRAGSGHRRYAEDAPGVVHNIRALLAAGLPTAVIRQMLPCVEGPGPELQSCAAGTLREQLSGLENKISALQNARAALATIIAAAEEPDTEGPATELSAP</sequence>
<dbReference type="Gene3D" id="1.10.1660.10">
    <property type="match status" value="1"/>
</dbReference>
<accession>A0A1M5EZY6</accession>
<evidence type="ECO:0000259" key="2">
    <source>
        <dbReference type="PROSITE" id="PS50937"/>
    </source>
</evidence>
<keyword evidence="4" id="KW-1185">Reference proteome</keyword>
<dbReference type="RefSeq" id="WP_327083460.1">
    <property type="nucleotide sequence ID" value="NZ_FQVN01000005.1"/>
</dbReference>
<dbReference type="Proteomes" id="UP000184501">
    <property type="component" value="Unassembled WGS sequence"/>
</dbReference>
<dbReference type="PANTHER" id="PTHR30204:SF97">
    <property type="entry name" value="MERR FAMILY REGULATORY PROTEIN"/>
    <property type="match status" value="1"/>
</dbReference>
<dbReference type="STRING" id="2017.SAMN05444320_105205"/>
<evidence type="ECO:0000256" key="1">
    <source>
        <dbReference type="ARBA" id="ARBA00023125"/>
    </source>
</evidence>
<dbReference type="GO" id="GO:0003677">
    <property type="term" value="F:DNA binding"/>
    <property type="evidence" value="ECO:0007669"/>
    <property type="project" value="UniProtKB-KW"/>
</dbReference>
<dbReference type="Pfam" id="PF13411">
    <property type="entry name" value="MerR_1"/>
    <property type="match status" value="1"/>
</dbReference>
<keyword evidence="1 3" id="KW-0238">DNA-binding</keyword>
<dbReference type="InterPro" id="IPR000551">
    <property type="entry name" value="MerR-type_HTH_dom"/>
</dbReference>
<proteinExistence type="predicted"/>
<protein>
    <submittedName>
        <fullName evidence="3">DNA-binding transcriptional regulator, MerR family</fullName>
    </submittedName>
</protein>
<dbReference type="EMBL" id="FQVN01000005">
    <property type="protein sequence ID" value="SHF84521.1"/>
    <property type="molecule type" value="Genomic_DNA"/>
</dbReference>
<gene>
    <name evidence="3" type="ORF">SAMN05444320_105205</name>
</gene>
<dbReference type="PROSITE" id="PS00552">
    <property type="entry name" value="HTH_MERR_1"/>
    <property type="match status" value="1"/>
</dbReference>
<reference evidence="3 4" key="1">
    <citation type="submission" date="2016-11" db="EMBL/GenBank/DDBJ databases">
        <authorList>
            <person name="Jaros S."/>
            <person name="Januszkiewicz K."/>
            <person name="Wedrychowicz H."/>
        </authorList>
    </citation>
    <scope>NUCLEOTIDE SEQUENCE [LARGE SCALE GENOMIC DNA]</scope>
    <source>
        <strain evidence="3 4">DSM 44523</strain>
    </source>
</reference>
<evidence type="ECO:0000313" key="4">
    <source>
        <dbReference type="Proteomes" id="UP000184501"/>
    </source>
</evidence>
<name>A0A1M5EZY6_STRHI</name>
<dbReference type="PANTHER" id="PTHR30204">
    <property type="entry name" value="REDOX-CYCLING DRUG-SENSING TRANSCRIPTIONAL ACTIVATOR SOXR"/>
    <property type="match status" value="1"/>
</dbReference>
<dbReference type="PRINTS" id="PR00040">
    <property type="entry name" value="HTHMERR"/>
</dbReference>
<dbReference type="GO" id="GO:0003700">
    <property type="term" value="F:DNA-binding transcription factor activity"/>
    <property type="evidence" value="ECO:0007669"/>
    <property type="project" value="InterPro"/>
</dbReference>
<organism evidence="3 4">
    <name type="scientific">Streptoalloteichus hindustanus</name>
    <dbReference type="NCBI Taxonomy" id="2017"/>
    <lineage>
        <taxon>Bacteria</taxon>
        <taxon>Bacillati</taxon>
        <taxon>Actinomycetota</taxon>
        <taxon>Actinomycetes</taxon>
        <taxon>Pseudonocardiales</taxon>
        <taxon>Pseudonocardiaceae</taxon>
        <taxon>Streptoalloteichus</taxon>
    </lineage>
</organism>
<dbReference type="SUPFAM" id="SSF46955">
    <property type="entry name" value="Putative DNA-binding domain"/>
    <property type="match status" value="1"/>
</dbReference>
<dbReference type="AlphaFoldDB" id="A0A1M5EZY6"/>
<evidence type="ECO:0000313" key="3">
    <source>
        <dbReference type="EMBL" id="SHF84521.1"/>
    </source>
</evidence>
<feature type="domain" description="HTH merR-type" evidence="2">
    <location>
        <begin position="1"/>
        <end position="69"/>
    </location>
</feature>
<dbReference type="InterPro" id="IPR047057">
    <property type="entry name" value="MerR_fam"/>
</dbReference>
<dbReference type="PROSITE" id="PS50937">
    <property type="entry name" value="HTH_MERR_2"/>
    <property type="match status" value="1"/>
</dbReference>